<evidence type="ECO:0000313" key="4">
    <source>
        <dbReference type="EMBL" id="AKJ77334.1"/>
    </source>
</evidence>
<dbReference type="HAMAP" id="MF_01357">
    <property type="entry name" value="NDH1_NuoC"/>
    <property type="match status" value="1"/>
</dbReference>
<keyword evidence="4" id="KW-0496">Mitochondrion</keyword>
<dbReference type="RefSeq" id="YP_009144726.1">
    <property type="nucleotide sequence ID" value="NC_027265.1"/>
</dbReference>
<dbReference type="GeneID" id="24570672"/>
<dbReference type="EMBL" id="KR149143">
    <property type="protein sequence ID" value="AKJ77334.1"/>
    <property type="molecule type" value="Genomic_DNA"/>
</dbReference>
<dbReference type="InterPro" id="IPR037232">
    <property type="entry name" value="NADH_quin_OxRdtase_su_C/D-like"/>
</dbReference>
<name>A0A0G3F649_PSEMU</name>
<organism evidence="4">
    <name type="scientific">Pseudo-nitzschia multiseries</name>
    <name type="common">Marine planktonic diatom</name>
    <name type="synonym">Nitzschia pungens f. multiseries</name>
    <dbReference type="NCBI Taxonomy" id="37319"/>
    <lineage>
        <taxon>Eukaryota</taxon>
        <taxon>Sar</taxon>
        <taxon>Stramenopiles</taxon>
        <taxon>Ochrophyta</taxon>
        <taxon>Bacillariophyta</taxon>
        <taxon>Bacillariophyceae</taxon>
        <taxon>Bacillariophycidae</taxon>
        <taxon>Bacillariales</taxon>
        <taxon>Bacillariaceae</taxon>
        <taxon>Pseudo-nitzschia</taxon>
    </lineage>
</organism>
<dbReference type="PANTHER" id="PTHR10884:SF14">
    <property type="entry name" value="NADH DEHYDROGENASE [UBIQUINONE] IRON-SULFUR PROTEIN 3, MITOCHONDRIAL"/>
    <property type="match status" value="1"/>
</dbReference>
<comment type="similarity">
    <text evidence="1">Belongs to the complex I 30 kDa subunit family.</text>
</comment>
<dbReference type="GO" id="GO:0016651">
    <property type="term" value="F:oxidoreductase activity, acting on NAD(P)H"/>
    <property type="evidence" value="ECO:0007669"/>
    <property type="project" value="InterPro"/>
</dbReference>
<protein>
    <submittedName>
        <fullName evidence="4">NADH dehydrogenase subunit 9</fullName>
    </submittedName>
</protein>
<dbReference type="SUPFAM" id="SSF143243">
    <property type="entry name" value="Nqo5-like"/>
    <property type="match status" value="1"/>
</dbReference>
<evidence type="ECO:0000256" key="1">
    <source>
        <dbReference type="ARBA" id="ARBA00007569"/>
    </source>
</evidence>
<accession>A0A0G3F649</accession>
<dbReference type="Gene3D" id="3.30.460.80">
    <property type="entry name" value="NADH:ubiquinone oxidoreductase, 30kDa subunit"/>
    <property type="match status" value="1"/>
</dbReference>
<keyword evidence="2" id="KW-0813">Transport</keyword>
<dbReference type="GO" id="GO:0008137">
    <property type="term" value="F:NADH dehydrogenase (ubiquinone) activity"/>
    <property type="evidence" value="ECO:0007669"/>
    <property type="project" value="InterPro"/>
</dbReference>
<dbReference type="Pfam" id="PF00329">
    <property type="entry name" value="Complex1_30kDa"/>
    <property type="match status" value="1"/>
</dbReference>
<dbReference type="InterPro" id="IPR001268">
    <property type="entry name" value="NADH_UbQ_OxRdtase_30kDa_su"/>
</dbReference>
<dbReference type="InterPro" id="IPR010218">
    <property type="entry name" value="NADH_DH_suC"/>
</dbReference>
<evidence type="ECO:0000259" key="3">
    <source>
        <dbReference type="Pfam" id="PF00329"/>
    </source>
</evidence>
<feature type="domain" description="NADH:ubiquinone oxidoreductase 30kDa subunit" evidence="3">
    <location>
        <begin position="32"/>
        <end position="152"/>
    </location>
</feature>
<sequence length="190" mass="22555">MNNLFIAENLKVITKVLPILKIQIHQKEISLIVKREHLIPILMFLKNHIKYQFKILTCISGVDYPSQKYRFKVVYELLSVKYNARLRVKVLTDELTPVESCCKVFPAAGWYESETWDMYGIFFTNHTNLTRLLTDYGFEGYPLRKDFPLSGFVESSYDYTRKRVTNERVELSQEYRAFKFTSPWETLELN</sequence>
<gene>
    <name evidence="4" type="primary">nad9</name>
</gene>
<dbReference type="NCBIfam" id="TIGR01961">
    <property type="entry name" value="NuoC_fam"/>
    <property type="match status" value="1"/>
</dbReference>
<evidence type="ECO:0000256" key="2">
    <source>
        <dbReference type="ARBA" id="ARBA00022448"/>
    </source>
</evidence>
<dbReference type="NCBIfam" id="NF004733">
    <property type="entry name" value="PRK06074.1-5"/>
    <property type="match status" value="1"/>
</dbReference>
<reference evidence="4" key="1">
    <citation type="submission" date="2015-04" db="EMBL/GenBank/DDBJ databases">
        <title>Pseudonitzschia multiseries mitochondrial genome.</title>
        <authorList>
            <person name="Bi G."/>
            <person name="Yuan X."/>
            <person name="Cao M."/>
        </authorList>
    </citation>
    <scope>NUCLEOTIDE SEQUENCE</scope>
</reference>
<dbReference type="AlphaFoldDB" id="A0A0G3F649"/>
<proteinExistence type="inferred from homology"/>
<geneLocation type="mitochondrion" evidence="4"/>
<dbReference type="PANTHER" id="PTHR10884">
    <property type="entry name" value="NADH DEHYDROGENASE UBIQUINONE IRON-SULFUR PROTEIN 3"/>
    <property type="match status" value="1"/>
</dbReference>